<keyword evidence="1" id="KW-0812">Transmembrane</keyword>
<dbReference type="RefSeq" id="WP_129693778.1">
    <property type="nucleotide sequence ID" value="NZ_LR215039.1"/>
</dbReference>
<dbReference type="EMBL" id="LR215039">
    <property type="protein sequence ID" value="VEU76295.1"/>
    <property type="molecule type" value="Genomic_DNA"/>
</dbReference>
<dbReference type="NCBIfam" id="NF046009">
    <property type="entry name" value="MAGa3780_fam"/>
    <property type="match status" value="1"/>
</dbReference>
<feature type="transmembrane region" description="Helical" evidence="1">
    <location>
        <begin position="112"/>
        <end position="134"/>
    </location>
</feature>
<name>A0A449B6W4_9BACT</name>
<protein>
    <submittedName>
        <fullName evidence="2">Uncharacterized protein</fullName>
    </submittedName>
</protein>
<keyword evidence="3" id="KW-1185">Reference proteome</keyword>
<evidence type="ECO:0000313" key="2">
    <source>
        <dbReference type="EMBL" id="VEU76295.1"/>
    </source>
</evidence>
<dbReference type="AlphaFoldDB" id="A0A449B6W4"/>
<feature type="transmembrane region" description="Helical" evidence="1">
    <location>
        <begin position="82"/>
        <end position="100"/>
    </location>
</feature>
<feature type="transmembrane region" description="Helical" evidence="1">
    <location>
        <begin position="20"/>
        <end position="38"/>
    </location>
</feature>
<keyword evidence="1" id="KW-0472">Membrane</keyword>
<reference evidence="2 3" key="1">
    <citation type="submission" date="2019-01" db="EMBL/GenBank/DDBJ databases">
        <authorList>
            <consortium name="Pathogen Informatics"/>
        </authorList>
    </citation>
    <scope>NUCLEOTIDE SEQUENCE [LARGE SCALE GENOMIC DNA]</scope>
    <source>
        <strain evidence="2 3">NCTC10179</strain>
    </source>
</reference>
<dbReference type="KEGG" id="mcou:NCTC10179_00470"/>
<feature type="transmembrane region" description="Helical" evidence="1">
    <location>
        <begin position="140"/>
        <end position="163"/>
    </location>
</feature>
<organism evidence="2 3">
    <name type="scientific">Mycoplasmopsis columboralis</name>
    <dbReference type="NCBI Taxonomy" id="171282"/>
    <lineage>
        <taxon>Bacteria</taxon>
        <taxon>Bacillati</taxon>
        <taxon>Mycoplasmatota</taxon>
        <taxon>Mycoplasmoidales</taxon>
        <taxon>Metamycoplasmataceae</taxon>
        <taxon>Mycoplasmopsis</taxon>
    </lineage>
</organism>
<dbReference type="Proteomes" id="UP000289497">
    <property type="component" value="Chromosome"/>
</dbReference>
<accession>A0A449B6W4</accession>
<proteinExistence type="predicted"/>
<dbReference type="OrthoDB" id="400065at2"/>
<sequence length="285" mass="33487">MKNRITNHLTFLKWDTKRQWTLYLGIVYIVLMCSITIWTWEIRKEEYFNVLNNLSQDQLYFLYSNNLIISPLALFWKVTLTFTWISNFLMGFSIILFAIYPKNWKTQRLMHLNVSYISITFLVFWGLIFLPAILQGNIAVDVLVSTTIVHFVTPALGMFIFIWNKKNINTSNKTIFFSSVAMILYYLFALAVFLVGKDFDQYFIKFNSDGLYHSKVELSIYPFANFVEPLFYKGGNIFVIVTLDIAILLALCSLSVFLAWFWQKVCKLPKENPYTSNFLKNKINN</sequence>
<feature type="transmembrane region" description="Helical" evidence="1">
    <location>
        <begin position="237"/>
        <end position="262"/>
    </location>
</feature>
<evidence type="ECO:0000256" key="1">
    <source>
        <dbReference type="SAM" id="Phobius"/>
    </source>
</evidence>
<evidence type="ECO:0000313" key="3">
    <source>
        <dbReference type="Proteomes" id="UP000289497"/>
    </source>
</evidence>
<keyword evidence="1" id="KW-1133">Transmembrane helix</keyword>
<feature type="transmembrane region" description="Helical" evidence="1">
    <location>
        <begin position="175"/>
        <end position="196"/>
    </location>
</feature>
<gene>
    <name evidence="2" type="ORF">NCTC10179_00470</name>
</gene>